<gene>
    <name evidence="11" type="primary">LOC106071012</name>
</gene>
<dbReference type="GO" id="GO:0002223">
    <property type="term" value="P:stimulatory C-type lectin receptor signaling pathway"/>
    <property type="evidence" value="ECO:0007669"/>
    <property type="project" value="TreeGrafter"/>
</dbReference>
<feature type="domain" description="C-type lectin" evidence="9">
    <location>
        <begin position="36"/>
        <end position="148"/>
    </location>
</feature>
<protein>
    <submittedName>
        <fullName evidence="11">Uncharacterized protein LOC106071012 isoform X1</fullName>
    </submittedName>
</protein>
<evidence type="ECO:0000256" key="6">
    <source>
        <dbReference type="ARBA" id="ARBA00023136"/>
    </source>
</evidence>
<feature type="region of interest" description="Disordered" evidence="7">
    <location>
        <begin position="159"/>
        <end position="229"/>
    </location>
</feature>
<comment type="subcellular location">
    <subcellularLocation>
        <location evidence="1">Membrane</location>
        <topology evidence="1">Single-pass type II membrane protein</topology>
    </subcellularLocation>
</comment>
<dbReference type="InterPro" id="IPR016187">
    <property type="entry name" value="CTDL_fold"/>
</dbReference>
<organism evidence="10 11">
    <name type="scientific">Biomphalaria glabrata</name>
    <name type="common">Bloodfluke planorb</name>
    <name type="synonym">Freshwater snail</name>
    <dbReference type="NCBI Taxonomy" id="6526"/>
    <lineage>
        <taxon>Eukaryota</taxon>
        <taxon>Metazoa</taxon>
        <taxon>Spiralia</taxon>
        <taxon>Lophotrochozoa</taxon>
        <taxon>Mollusca</taxon>
        <taxon>Gastropoda</taxon>
        <taxon>Heterobranchia</taxon>
        <taxon>Euthyneura</taxon>
        <taxon>Panpulmonata</taxon>
        <taxon>Hygrophila</taxon>
        <taxon>Lymnaeoidea</taxon>
        <taxon>Planorbidae</taxon>
        <taxon>Biomphalaria</taxon>
    </lineage>
</organism>
<dbReference type="GeneID" id="106071012"/>
<feature type="signal peptide" evidence="8">
    <location>
        <begin position="1"/>
        <end position="23"/>
    </location>
</feature>
<name>A0A9W3AA86_BIOGL</name>
<evidence type="ECO:0000313" key="10">
    <source>
        <dbReference type="Proteomes" id="UP001165740"/>
    </source>
</evidence>
<reference evidence="11" key="1">
    <citation type="submission" date="2025-08" db="UniProtKB">
        <authorList>
            <consortium name="RefSeq"/>
        </authorList>
    </citation>
    <scope>IDENTIFICATION</scope>
</reference>
<accession>A0A9W3AA86</accession>
<dbReference type="CDD" id="cd00037">
    <property type="entry name" value="CLECT"/>
    <property type="match status" value="1"/>
</dbReference>
<keyword evidence="2" id="KW-0812">Transmembrane</keyword>
<dbReference type="SMART" id="SM00034">
    <property type="entry name" value="CLECT"/>
    <property type="match status" value="1"/>
</dbReference>
<keyword evidence="10" id="KW-1185">Reference proteome</keyword>
<proteinExistence type="predicted"/>
<dbReference type="AlphaFoldDB" id="A0A9W3AA86"/>
<feature type="chain" id="PRO_5040833082" evidence="8">
    <location>
        <begin position="24"/>
        <end position="279"/>
    </location>
</feature>
<dbReference type="InterPro" id="IPR050919">
    <property type="entry name" value="NKG2/CD94_NK_receptors"/>
</dbReference>
<evidence type="ECO:0000256" key="8">
    <source>
        <dbReference type="SAM" id="SignalP"/>
    </source>
</evidence>
<dbReference type="InterPro" id="IPR001304">
    <property type="entry name" value="C-type_lectin-like"/>
</dbReference>
<dbReference type="Proteomes" id="UP001165740">
    <property type="component" value="Chromosome 5"/>
</dbReference>
<dbReference type="GO" id="GO:0030246">
    <property type="term" value="F:carbohydrate binding"/>
    <property type="evidence" value="ECO:0007669"/>
    <property type="project" value="UniProtKB-KW"/>
</dbReference>
<evidence type="ECO:0000259" key="9">
    <source>
        <dbReference type="PROSITE" id="PS50041"/>
    </source>
</evidence>
<dbReference type="GO" id="GO:0016020">
    <property type="term" value="C:membrane"/>
    <property type="evidence" value="ECO:0007669"/>
    <property type="project" value="UniProtKB-SubCell"/>
</dbReference>
<keyword evidence="3" id="KW-0430">Lectin</keyword>
<sequence>MTLTFHGVFFSFTLISLLLQALGQTDNCPTVQHIYSGGNCFYVYLNEKSWDEAKVECERLNSSLAEFDSQEQAINIFVSYQSNFWIGVYDYKPEQSWVWISDNKTVNMSYWDESPEDLKNETCGYMYFYDDPKISVKNCASTLFYICMGLPVAPTTTTLTTEVPETTTTSTTEAPATTTSSTTERSTNNTITFTTEAPASTTTSRTEATATEETTSLSSQTSTYSSSQQPTTFLANTMSTITNTNSQMGNTLETTKECRGMKLKALPILLSLTLVIFVI</sequence>
<keyword evidence="8" id="KW-0732">Signal</keyword>
<evidence type="ECO:0000313" key="11">
    <source>
        <dbReference type="RefSeq" id="XP_055884216.1"/>
    </source>
</evidence>
<evidence type="ECO:0000256" key="4">
    <source>
        <dbReference type="ARBA" id="ARBA00022968"/>
    </source>
</evidence>
<dbReference type="PROSITE" id="PS50041">
    <property type="entry name" value="C_TYPE_LECTIN_2"/>
    <property type="match status" value="1"/>
</dbReference>
<dbReference type="InterPro" id="IPR016186">
    <property type="entry name" value="C-type_lectin-like/link_sf"/>
</dbReference>
<dbReference type="Pfam" id="PF00059">
    <property type="entry name" value="Lectin_C"/>
    <property type="match status" value="1"/>
</dbReference>
<dbReference type="Gene3D" id="3.10.100.10">
    <property type="entry name" value="Mannose-Binding Protein A, subunit A"/>
    <property type="match status" value="1"/>
</dbReference>
<evidence type="ECO:0000256" key="2">
    <source>
        <dbReference type="ARBA" id="ARBA00022692"/>
    </source>
</evidence>
<evidence type="ECO:0000256" key="3">
    <source>
        <dbReference type="ARBA" id="ARBA00022734"/>
    </source>
</evidence>
<dbReference type="PANTHER" id="PTHR22800">
    <property type="entry name" value="C-TYPE LECTIN PROTEINS"/>
    <property type="match status" value="1"/>
</dbReference>
<keyword evidence="5" id="KW-1133">Transmembrane helix</keyword>
<dbReference type="PANTHER" id="PTHR22800:SF252">
    <property type="entry name" value="NATURAL KILLER CELLS ANTIGEN CD94"/>
    <property type="match status" value="1"/>
</dbReference>
<evidence type="ECO:0000256" key="5">
    <source>
        <dbReference type="ARBA" id="ARBA00022989"/>
    </source>
</evidence>
<dbReference type="RefSeq" id="XP_055884216.1">
    <property type="nucleotide sequence ID" value="XM_056028241.1"/>
</dbReference>
<keyword evidence="6" id="KW-0472">Membrane</keyword>
<keyword evidence="4" id="KW-0735">Signal-anchor</keyword>
<evidence type="ECO:0000256" key="7">
    <source>
        <dbReference type="SAM" id="MobiDB-lite"/>
    </source>
</evidence>
<evidence type="ECO:0000256" key="1">
    <source>
        <dbReference type="ARBA" id="ARBA00004606"/>
    </source>
</evidence>
<dbReference type="SUPFAM" id="SSF56436">
    <property type="entry name" value="C-type lectin-like"/>
    <property type="match status" value="1"/>
</dbReference>